<dbReference type="EMBL" id="AUZY01000348">
    <property type="protein sequence ID" value="EQD78944.1"/>
    <property type="molecule type" value="Genomic_DNA"/>
</dbReference>
<name>T1DBX1_9ZZZZ</name>
<protein>
    <submittedName>
        <fullName evidence="1">Uncharacterized protein</fullName>
    </submittedName>
</protein>
<proteinExistence type="predicted"/>
<sequence>MSSGNGLLWYAKNNYIGAGKTNLTIYPSDYTEILPDNISFRVIAYYSNFQSSYAENGKVAGFLGINNPCLAFPVLKNGNYIPYGSELLSYDK</sequence>
<accession>T1DBX1</accession>
<gene>
    <name evidence="1" type="ORF">B1B_00456</name>
</gene>
<organism evidence="1">
    <name type="scientific">mine drainage metagenome</name>
    <dbReference type="NCBI Taxonomy" id="410659"/>
    <lineage>
        <taxon>unclassified sequences</taxon>
        <taxon>metagenomes</taxon>
        <taxon>ecological metagenomes</taxon>
    </lineage>
</organism>
<reference evidence="1" key="2">
    <citation type="journal article" date="2014" name="ISME J.">
        <title>Microbial stratification in low pH oxic and suboxic macroscopic growths along an acid mine drainage.</title>
        <authorList>
            <person name="Mendez-Garcia C."/>
            <person name="Mesa V."/>
            <person name="Sprenger R.R."/>
            <person name="Richter M."/>
            <person name="Diez M.S."/>
            <person name="Solano J."/>
            <person name="Bargiela R."/>
            <person name="Golyshina O.V."/>
            <person name="Manteca A."/>
            <person name="Ramos J.L."/>
            <person name="Gallego J.R."/>
            <person name="Llorente I."/>
            <person name="Martins Dos Santos V.A."/>
            <person name="Jensen O.N."/>
            <person name="Pelaez A.I."/>
            <person name="Sanchez J."/>
            <person name="Ferrer M."/>
        </authorList>
    </citation>
    <scope>NUCLEOTIDE SEQUENCE</scope>
</reference>
<comment type="caution">
    <text evidence="1">The sequence shown here is derived from an EMBL/GenBank/DDBJ whole genome shotgun (WGS) entry which is preliminary data.</text>
</comment>
<evidence type="ECO:0000313" key="1">
    <source>
        <dbReference type="EMBL" id="EQD78944.1"/>
    </source>
</evidence>
<reference evidence="1" key="1">
    <citation type="submission" date="2013-08" db="EMBL/GenBank/DDBJ databases">
        <authorList>
            <person name="Mendez C."/>
            <person name="Richter M."/>
            <person name="Ferrer M."/>
            <person name="Sanchez J."/>
        </authorList>
    </citation>
    <scope>NUCLEOTIDE SEQUENCE</scope>
</reference>
<dbReference type="AlphaFoldDB" id="T1DBX1"/>